<reference evidence="2 3" key="1">
    <citation type="journal article" date="2020" name="Phytopathology">
        <title>Genome Sequence Resources of Colletotrichum truncatum, C. plurivorum, C. musicola, and C. sojae: Four Species Pathogenic to Soybean (Glycine max).</title>
        <authorList>
            <person name="Rogerio F."/>
            <person name="Boufleur T.R."/>
            <person name="Ciampi-Guillardi M."/>
            <person name="Sukno S.A."/>
            <person name="Thon M.R."/>
            <person name="Massola Junior N.S."/>
            <person name="Baroncelli R."/>
        </authorList>
    </citation>
    <scope>NUCLEOTIDE SEQUENCE [LARGE SCALE GENOMIC DNA]</scope>
    <source>
        <strain evidence="2 3">LFN0009</strain>
    </source>
</reference>
<feature type="region of interest" description="Disordered" evidence="1">
    <location>
        <begin position="304"/>
        <end position="330"/>
    </location>
</feature>
<proteinExistence type="predicted"/>
<dbReference type="Proteomes" id="UP000652219">
    <property type="component" value="Unassembled WGS sequence"/>
</dbReference>
<evidence type="ECO:0000256" key="1">
    <source>
        <dbReference type="SAM" id="MobiDB-lite"/>
    </source>
</evidence>
<dbReference type="EMBL" id="WIGN01000126">
    <property type="protein sequence ID" value="KAF6807984.1"/>
    <property type="molecule type" value="Genomic_DNA"/>
</dbReference>
<dbReference type="AlphaFoldDB" id="A0A8H6J7K2"/>
<protein>
    <submittedName>
        <fullName evidence="2">Uncharacterized protein</fullName>
    </submittedName>
</protein>
<organism evidence="2 3">
    <name type="scientific">Colletotrichum sojae</name>
    <dbReference type="NCBI Taxonomy" id="2175907"/>
    <lineage>
        <taxon>Eukaryota</taxon>
        <taxon>Fungi</taxon>
        <taxon>Dikarya</taxon>
        <taxon>Ascomycota</taxon>
        <taxon>Pezizomycotina</taxon>
        <taxon>Sordariomycetes</taxon>
        <taxon>Hypocreomycetidae</taxon>
        <taxon>Glomerellales</taxon>
        <taxon>Glomerellaceae</taxon>
        <taxon>Colletotrichum</taxon>
        <taxon>Colletotrichum orchidearum species complex</taxon>
    </lineage>
</organism>
<name>A0A8H6J7K2_9PEZI</name>
<feature type="region of interest" description="Disordered" evidence="1">
    <location>
        <begin position="53"/>
        <end position="117"/>
    </location>
</feature>
<gene>
    <name evidence="2" type="ORF">CSOJ01_07834</name>
</gene>
<evidence type="ECO:0000313" key="3">
    <source>
        <dbReference type="Proteomes" id="UP000652219"/>
    </source>
</evidence>
<evidence type="ECO:0000313" key="2">
    <source>
        <dbReference type="EMBL" id="KAF6807984.1"/>
    </source>
</evidence>
<feature type="compositionally biased region" description="Basic and acidic residues" evidence="1">
    <location>
        <begin position="53"/>
        <end position="64"/>
    </location>
</feature>
<keyword evidence="3" id="KW-1185">Reference proteome</keyword>
<accession>A0A8H6J7K2</accession>
<comment type="caution">
    <text evidence="2">The sequence shown here is derived from an EMBL/GenBank/DDBJ whole genome shotgun (WGS) entry which is preliminary data.</text>
</comment>
<sequence length="330" mass="35774">MDTLRIHYGYTTDTLRIHYDTLHGAAIIGTFGTWEVGYSTWPLYRCAPRRAHGRLDDPRAEGSRGKIRRKATNVPCSASAAHRRGPNLSQTDQVGNHAPKPPTPIWNRKTMDDGPSASSFGRPLAPLFNLAPDDSAREARSWACRGLEVRTDLDLDKGYVLGTRIRIGTTWKWECHPPVRLLPSTNPCPRTSDVRRKPGAFCVFAGTHIVDGLPKKLSREAPSPSSPSYRNGGIYPAPDTLLFSTAYGAATTTIIRTTTNTIPSIVTTCVLQRLPHHPLAANAVSDAAISIQHALSVDNTRARVGVTDPDPGEPPCPAAAPLGNQSSIQP</sequence>